<organism evidence="3 4">
    <name type="scientific">Lithospermum erythrorhizon</name>
    <name type="common">Purple gromwell</name>
    <name type="synonym">Lithospermum officinale var. erythrorhizon</name>
    <dbReference type="NCBI Taxonomy" id="34254"/>
    <lineage>
        <taxon>Eukaryota</taxon>
        <taxon>Viridiplantae</taxon>
        <taxon>Streptophyta</taxon>
        <taxon>Embryophyta</taxon>
        <taxon>Tracheophyta</taxon>
        <taxon>Spermatophyta</taxon>
        <taxon>Magnoliopsida</taxon>
        <taxon>eudicotyledons</taxon>
        <taxon>Gunneridae</taxon>
        <taxon>Pentapetalae</taxon>
        <taxon>asterids</taxon>
        <taxon>lamiids</taxon>
        <taxon>Boraginales</taxon>
        <taxon>Boraginaceae</taxon>
        <taxon>Boraginoideae</taxon>
        <taxon>Lithospermeae</taxon>
        <taxon>Lithospermum</taxon>
    </lineage>
</organism>
<keyword evidence="1" id="KW-0175">Coiled coil</keyword>
<feature type="region of interest" description="Disordered" evidence="2">
    <location>
        <begin position="257"/>
        <end position="282"/>
    </location>
</feature>
<evidence type="ECO:0000313" key="3">
    <source>
        <dbReference type="EMBL" id="GAA0183630.1"/>
    </source>
</evidence>
<comment type="caution">
    <text evidence="3">The sequence shown here is derived from an EMBL/GenBank/DDBJ whole genome shotgun (WGS) entry which is preliminary data.</text>
</comment>
<feature type="compositionally biased region" description="Acidic residues" evidence="2">
    <location>
        <begin position="270"/>
        <end position="282"/>
    </location>
</feature>
<evidence type="ECO:0000256" key="2">
    <source>
        <dbReference type="SAM" id="MobiDB-lite"/>
    </source>
</evidence>
<evidence type="ECO:0000313" key="4">
    <source>
        <dbReference type="Proteomes" id="UP001454036"/>
    </source>
</evidence>
<proteinExistence type="predicted"/>
<dbReference type="EMBL" id="BAABME010011353">
    <property type="protein sequence ID" value="GAA0183630.1"/>
    <property type="molecule type" value="Genomic_DNA"/>
</dbReference>
<sequence>MPLSPDLSHGTATWDVTKGSSRAAEGLASWASRETVLKIITPSSLTYPTPFPRCYKLLKIRVQTDYLHRRRDDEELHVAAVCFGGPWNVTFKPLQPFCLPLVQAKVVYALSLRLRDSSHRGDEVTRLKIALASPKKERDKALSKRDELADLCQKQHSEREGLLASAREASDIYKSKVKRLKKTTRELQAIEELHRSLDTSVEKFKRSEEYRSLLKGDTATLFRNICQKVAADFPGISSHFTNCVKSLGEDCVVSLFDKLPEEEPPHDDSGSDDSEDETGDES</sequence>
<keyword evidence="4" id="KW-1185">Reference proteome</keyword>
<protein>
    <submittedName>
        <fullName evidence="3">Uncharacterized protein</fullName>
    </submittedName>
</protein>
<accession>A0AAV3RSU4</accession>
<feature type="coiled-coil region" evidence="1">
    <location>
        <begin position="163"/>
        <end position="193"/>
    </location>
</feature>
<gene>
    <name evidence="3" type="ORF">LIER_31008</name>
</gene>
<dbReference type="AlphaFoldDB" id="A0AAV3RSU4"/>
<reference evidence="3 4" key="1">
    <citation type="submission" date="2024-01" db="EMBL/GenBank/DDBJ databases">
        <title>The complete chloroplast genome sequence of Lithospermum erythrorhizon: insights into the phylogenetic relationship among Boraginaceae species and the maternal lineages of purple gromwells.</title>
        <authorList>
            <person name="Okada T."/>
            <person name="Watanabe K."/>
        </authorList>
    </citation>
    <scope>NUCLEOTIDE SEQUENCE [LARGE SCALE GENOMIC DNA]</scope>
</reference>
<name>A0AAV3RSU4_LITER</name>
<dbReference type="Proteomes" id="UP001454036">
    <property type="component" value="Unassembled WGS sequence"/>
</dbReference>
<feature type="compositionally biased region" description="Basic and acidic residues" evidence="2">
    <location>
        <begin position="258"/>
        <end position="269"/>
    </location>
</feature>
<evidence type="ECO:0000256" key="1">
    <source>
        <dbReference type="SAM" id="Coils"/>
    </source>
</evidence>